<feature type="signal peptide" evidence="1">
    <location>
        <begin position="1"/>
        <end position="25"/>
    </location>
</feature>
<gene>
    <name evidence="3" type="ORF">Csp_A03540</name>
</gene>
<dbReference type="InterPro" id="IPR013424">
    <property type="entry name" value="Ice-binding_C"/>
</dbReference>
<dbReference type="NCBIfam" id="TIGR02595">
    <property type="entry name" value="PEP_CTERM"/>
    <property type="match status" value="1"/>
</dbReference>
<feature type="domain" description="Ice-binding protein C-terminal" evidence="2">
    <location>
        <begin position="173"/>
        <end position="197"/>
    </location>
</feature>
<reference evidence="3" key="1">
    <citation type="journal article" date="2010" name="Nature">
        <title>The dynamic genome of Hydra.</title>
        <authorList>
            <person name="Chapman J.A."/>
            <person name="Kirkness E.F."/>
            <person name="Simakov O."/>
            <person name="Hampson S.E."/>
            <person name="Mitros T."/>
            <person name="Weinmaier T."/>
            <person name="Rattei T."/>
            <person name="Balasubramanian P.G."/>
            <person name="Borman J."/>
            <person name="Busam D."/>
            <person name="Disbennett K."/>
            <person name="Pfannkoch C."/>
            <person name="Sumin N."/>
            <person name="Sutton G."/>
            <person name="Viswanathan L."/>
            <person name="Walenz B."/>
            <person name="Goodstein D.M."/>
            <person name="Hellsten U."/>
            <person name="Kawashima T."/>
            <person name="Prochnik S.E."/>
            <person name="Putnam N.H."/>
            <person name="Shu S."/>
            <person name="Blumberg B."/>
            <person name="Dana C.E."/>
            <person name="Gee L."/>
            <person name="Kibler D.F."/>
            <person name="Law L."/>
            <person name="Lindgens D."/>
            <person name="Martinez D.E."/>
            <person name="Peng J."/>
            <person name="Wigge P.A."/>
            <person name="Bertulat B."/>
            <person name="Guder C."/>
            <person name="Nakamura Y."/>
            <person name="Ozbek S."/>
            <person name="Watanabe H."/>
            <person name="Khalturin K."/>
            <person name="Hemmrich G."/>
            <person name="Franke A."/>
            <person name="Augustin R."/>
            <person name="Fraune S."/>
            <person name="Hayakawa E."/>
            <person name="Hayakawa S."/>
            <person name="Hirose M."/>
            <person name="Hwang J."/>
            <person name="Ikeo K."/>
            <person name="Nishimiya-Fujisawa C."/>
            <person name="Ogura A."/>
            <person name="Takahashi T."/>
            <person name="Steinmetz P.R."/>
            <person name="Zhang X."/>
            <person name="Aufschnaiter R."/>
            <person name="Eder M.K."/>
            <person name="Gorny A.K."/>
            <person name="Salvenmoser W."/>
            <person name="Heimberg A.M."/>
            <person name="Wheeler B.M."/>
            <person name="Peterson K.J."/>
            <person name="Boettger A."/>
            <person name="Tischler P."/>
            <person name="Wolf A."/>
            <person name="Gojobori T."/>
            <person name="Remington K.A."/>
            <person name="Strausberg R.L."/>
            <person name="Venter J."/>
            <person name="Technau U."/>
            <person name="Hobmayer B."/>
            <person name="Bosch T.C."/>
            <person name="Holstein T.W."/>
            <person name="Fujisawa T."/>
            <person name="Bode H.R."/>
            <person name="David C.N."/>
            <person name="Rokhsar D.S."/>
            <person name="Steele R.E."/>
        </authorList>
    </citation>
    <scope>NUCLEOTIDE SEQUENCE</scope>
</reference>
<keyword evidence="1" id="KW-0732">Signal</keyword>
<dbReference type="EMBL" id="FN543104">
    <property type="protein sequence ID" value="CBA27690.1"/>
    <property type="molecule type" value="Genomic_DNA"/>
</dbReference>
<sequence length="200" mass="20940">MKTKSLFHRLMITAFISLGASQTWATVDFQDVPAVSAGGSADVVSGGYVFKYSSTFPLAVHGVTNLDTFGAAGNHYLAYEAGVGTETFSRQDGGLFNLLSLDIGGWENFGSTSATLSITGLKADFSTLSLSATVLPDAFSTFQLTGFTHLRSVTLGALPGRGYLAVDNLQVSAVPEPETYALMLAGLGLIAAVSRRRQAA</sequence>
<protein>
    <recommendedName>
        <fullName evidence="2">Ice-binding protein C-terminal domain-containing protein</fullName>
    </recommendedName>
</protein>
<accession>C9Y8A3</accession>
<dbReference type="Pfam" id="PF07589">
    <property type="entry name" value="PEP-CTERM"/>
    <property type="match status" value="1"/>
</dbReference>
<feature type="chain" id="PRO_5003003787" description="Ice-binding protein C-terminal domain-containing protein" evidence="1">
    <location>
        <begin position="26"/>
        <end position="200"/>
    </location>
</feature>
<organism evidence="3">
    <name type="scientific">Curvibacter symbiont subsp. Hydra magnipapillata</name>
    <dbReference type="NCBI Taxonomy" id="667019"/>
    <lineage>
        <taxon>Bacteria</taxon>
        <taxon>Pseudomonadati</taxon>
        <taxon>Pseudomonadota</taxon>
        <taxon>Betaproteobacteria</taxon>
        <taxon>Burkholderiales</taxon>
        <taxon>Comamonadaceae</taxon>
        <taxon>Curvibacter</taxon>
    </lineage>
</organism>
<evidence type="ECO:0000313" key="3">
    <source>
        <dbReference type="EMBL" id="CBA27690.1"/>
    </source>
</evidence>
<name>C9Y8A3_CURXX</name>
<dbReference type="AlphaFoldDB" id="C9Y8A3"/>
<evidence type="ECO:0000256" key="1">
    <source>
        <dbReference type="SAM" id="SignalP"/>
    </source>
</evidence>
<evidence type="ECO:0000259" key="2">
    <source>
        <dbReference type="Pfam" id="PF07589"/>
    </source>
</evidence>
<proteinExistence type="predicted"/>